<evidence type="ECO:0000313" key="2">
    <source>
        <dbReference type="Proteomes" id="UP000199065"/>
    </source>
</evidence>
<proteinExistence type="predicted"/>
<name>A0A1I2R396_9CORY</name>
<dbReference type="AlphaFoldDB" id="A0A1I2R396"/>
<dbReference type="Proteomes" id="UP000199065">
    <property type="component" value="Unassembled WGS sequence"/>
</dbReference>
<dbReference type="STRING" id="185761.SAMN05660282_00599"/>
<gene>
    <name evidence="1" type="ORF">SAMN05660282_00599</name>
</gene>
<protein>
    <submittedName>
        <fullName evidence="1">Uncharacterized protein</fullName>
    </submittedName>
</protein>
<keyword evidence="2" id="KW-1185">Reference proteome</keyword>
<organism evidence="1 2">
    <name type="scientific">Corynebacterium spheniscorum</name>
    <dbReference type="NCBI Taxonomy" id="185761"/>
    <lineage>
        <taxon>Bacteria</taxon>
        <taxon>Bacillati</taxon>
        <taxon>Actinomycetota</taxon>
        <taxon>Actinomycetes</taxon>
        <taxon>Mycobacteriales</taxon>
        <taxon>Corynebacteriaceae</taxon>
        <taxon>Corynebacterium</taxon>
    </lineage>
</organism>
<reference evidence="1 2" key="1">
    <citation type="submission" date="2016-10" db="EMBL/GenBank/DDBJ databases">
        <authorList>
            <person name="de Groot N.N."/>
        </authorList>
    </citation>
    <scope>NUCLEOTIDE SEQUENCE [LARGE SCALE GENOMIC DNA]</scope>
    <source>
        <strain>J11</strain>
        <strain evidence="2">PG 39</strain>
    </source>
</reference>
<accession>A0A1I2R396</accession>
<evidence type="ECO:0000313" key="1">
    <source>
        <dbReference type="EMBL" id="SFG34860.1"/>
    </source>
</evidence>
<dbReference type="RefSeq" id="WP_223845856.1">
    <property type="nucleotide sequence ID" value="NZ_FOPJ01000003.1"/>
</dbReference>
<sequence>MPTTDLLIMPGSPALIPELGPKDDKLRPILDKLIHTLHADPRPRHLIGSRDPRWHTTLTGSLRAWGDTSGINVHAGNFLPEILQRRLLGPALGDVTSIRDTLGRPDPHALSIVCVDGSAGLTLRAPLTLLETALPTHQWCCGLLGDQGMPHQKVQHASAQELTRAGIIEPVLWLELAALAPNYHRSLLATDTDTGVGRYIATWEAIA</sequence>
<dbReference type="EMBL" id="FOPJ01000003">
    <property type="protein sequence ID" value="SFG34860.1"/>
    <property type="molecule type" value="Genomic_DNA"/>
</dbReference>